<protein>
    <recommendedName>
        <fullName evidence="1">Lipid/polyisoprenoid-binding YceI-like domain-containing protein</fullName>
    </recommendedName>
</protein>
<proteinExistence type="predicted"/>
<evidence type="ECO:0000313" key="4">
    <source>
        <dbReference type="Proteomes" id="UP001321445"/>
    </source>
</evidence>
<sequence length="183" mass="20525">MKYFVMGIVMAVGLFAGECTYSVKDIDVEWKAYKTPLKIGVGGTFDAIKLNAMPDKTEKGLLEGARVVIDTRSVDSKNKGRDAKLVKFFFHIQGVETITAEIKSIEKDVANVEVTMNGITKIVPMKVEFDEDEVQAEGYLDLGDFDMLPSLESINKACYDLHKGKTWQDVKIAFDIKTKRRCQ</sequence>
<dbReference type="InterPro" id="IPR007372">
    <property type="entry name" value="Lipid/polyisoprenoid-bd_YceI"/>
</dbReference>
<dbReference type="InterPro" id="IPR036761">
    <property type="entry name" value="TTHA0802/YceI-like_sf"/>
</dbReference>
<dbReference type="EMBL" id="AP027370">
    <property type="protein sequence ID" value="BDY12940.1"/>
    <property type="molecule type" value="Genomic_DNA"/>
</dbReference>
<keyword evidence="4" id="KW-1185">Reference proteome</keyword>
<dbReference type="EMBL" id="AP027370">
    <property type="protein sequence ID" value="BDY12823.1"/>
    <property type="molecule type" value="Genomic_DNA"/>
</dbReference>
<accession>A0ABM8FM85</accession>
<evidence type="ECO:0000313" key="3">
    <source>
        <dbReference type="EMBL" id="BDY12940.1"/>
    </source>
</evidence>
<reference evidence="2 4" key="1">
    <citation type="submission" date="2023-03" db="EMBL/GenBank/DDBJ databases">
        <title>Description of Hydrogenimonas sp. ISO32.</title>
        <authorList>
            <person name="Mino S."/>
            <person name="Fukazawa S."/>
            <person name="Sawabe T."/>
        </authorList>
    </citation>
    <scope>NUCLEOTIDE SEQUENCE [LARGE SCALE GENOMIC DNA]</scope>
    <source>
        <strain evidence="2 4">ISO32</strain>
    </source>
</reference>
<dbReference type="Proteomes" id="UP001321445">
    <property type="component" value="Chromosome"/>
</dbReference>
<name>A0ABM8FM85_9BACT</name>
<organism evidence="2 4">
    <name type="scientific">Hydrogenimonas cancrithermarum</name>
    <dbReference type="NCBI Taxonomy" id="2993563"/>
    <lineage>
        <taxon>Bacteria</taxon>
        <taxon>Pseudomonadati</taxon>
        <taxon>Campylobacterota</taxon>
        <taxon>Epsilonproteobacteria</taxon>
        <taxon>Campylobacterales</taxon>
        <taxon>Hydrogenimonadaceae</taxon>
        <taxon>Hydrogenimonas</taxon>
    </lineage>
</organism>
<dbReference type="Gene3D" id="2.40.128.110">
    <property type="entry name" value="Lipid/polyisoprenoid-binding, YceI-like"/>
    <property type="match status" value="1"/>
</dbReference>
<evidence type="ECO:0000259" key="1">
    <source>
        <dbReference type="Pfam" id="PF04264"/>
    </source>
</evidence>
<feature type="domain" description="Lipid/polyisoprenoid-binding YceI-like" evidence="1">
    <location>
        <begin position="40"/>
        <end position="177"/>
    </location>
</feature>
<evidence type="ECO:0000313" key="2">
    <source>
        <dbReference type="EMBL" id="BDY12823.1"/>
    </source>
</evidence>
<gene>
    <name evidence="2" type="ORF">HCR_11350</name>
    <name evidence="3" type="ORF">HCR_12520</name>
</gene>
<dbReference type="SUPFAM" id="SSF101874">
    <property type="entry name" value="YceI-like"/>
    <property type="match status" value="1"/>
</dbReference>
<dbReference type="Pfam" id="PF04264">
    <property type="entry name" value="YceI"/>
    <property type="match status" value="1"/>
</dbReference>